<evidence type="ECO:0000256" key="1">
    <source>
        <dbReference type="SAM" id="Phobius"/>
    </source>
</evidence>
<accession>A0A8J3IQF1</accession>
<feature type="transmembrane region" description="Helical" evidence="1">
    <location>
        <begin position="12"/>
        <end position="30"/>
    </location>
</feature>
<gene>
    <name evidence="2" type="ORF">KSF_083610</name>
</gene>
<dbReference type="Proteomes" id="UP000597444">
    <property type="component" value="Unassembled WGS sequence"/>
</dbReference>
<feature type="transmembrane region" description="Helical" evidence="1">
    <location>
        <begin position="109"/>
        <end position="134"/>
    </location>
</feature>
<keyword evidence="1" id="KW-0472">Membrane</keyword>
<feature type="transmembrane region" description="Helical" evidence="1">
    <location>
        <begin position="78"/>
        <end position="97"/>
    </location>
</feature>
<keyword evidence="1" id="KW-1133">Transmembrane helix</keyword>
<keyword evidence="1" id="KW-0812">Transmembrane</keyword>
<protein>
    <recommendedName>
        <fullName evidence="4">DUF2569 domain-containing protein</fullName>
    </recommendedName>
</protein>
<dbReference type="RefSeq" id="WP_220209068.1">
    <property type="nucleotide sequence ID" value="NZ_BNJK01000002.1"/>
</dbReference>
<proteinExistence type="predicted"/>
<name>A0A8J3IQF1_9CHLR</name>
<evidence type="ECO:0008006" key="4">
    <source>
        <dbReference type="Google" id="ProtNLM"/>
    </source>
</evidence>
<evidence type="ECO:0000313" key="3">
    <source>
        <dbReference type="Proteomes" id="UP000597444"/>
    </source>
</evidence>
<comment type="caution">
    <text evidence="2">The sequence shown here is derived from an EMBL/GenBank/DDBJ whole genome shotgun (WGS) entry which is preliminary data.</text>
</comment>
<sequence>MNQMISNRLQQALIAFFVFCALFIVVAYIVDPIIITDGLKLSQATGRYPLVASAFVLLLLLLIGLMIVGIVRRWRWLFWLLLIDFTCSTLQVPAAILQLNGLLPETAPAWYILSRAGVGLLQVALACWMWWIYWHYGVWAMGRKKSVRA</sequence>
<evidence type="ECO:0000313" key="2">
    <source>
        <dbReference type="EMBL" id="GHO98313.1"/>
    </source>
</evidence>
<dbReference type="EMBL" id="BNJK01000002">
    <property type="protein sequence ID" value="GHO98313.1"/>
    <property type="molecule type" value="Genomic_DNA"/>
</dbReference>
<organism evidence="2 3">
    <name type="scientific">Reticulibacter mediterranei</name>
    <dbReference type="NCBI Taxonomy" id="2778369"/>
    <lineage>
        <taxon>Bacteria</taxon>
        <taxon>Bacillati</taxon>
        <taxon>Chloroflexota</taxon>
        <taxon>Ktedonobacteria</taxon>
        <taxon>Ktedonobacterales</taxon>
        <taxon>Reticulibacteraceae</taxon>
        <taxon>Reticulibacter</taxon>
    </lineage>
</organism>
<feature type="transmembrane region" description="Helical" evidence="1">
    <location>
        <begin position="50"/>
        <end position="71"/>
    </location>
</feature>
<keyword evidence="3" id="KW-1185">Reference proteome</keyword>
<reference evidence="2" key="1">
    <citation type="submission" date="2020-10" db="EMBL/GenBank/DDBJ databases">
        <title>Taxonomic study of unclassified bacteria belonging to the class Ktedonobacteria.</title>
        <authorList>
            <person name="Yabe S."/>
            <person name="Wang C.M."/>
            <person name="Zheng Y."/>
            <person name="Sakai Y."/>
            <person name="Cavaletti L."/>
            <person name="Monciardini P."/>
            <person name="Donadio S."/>
        </authorList>
    </citation>
    <scope>NUCLEOTIDE SEQUENCE</scope>
    <source>
        <strain evidence="2">ID150040</strain>
    </source>
</reference>
<dbReference type="AlphaFoldDB" id="A0A8J3IQF1"/>